<keyword evidence="4" id="KW-1185">Reference proteome</keyword>
<dbReference type="GO" id="GO:0032922">
    <property type="term" value="P:circadian regulation of gene expression"/>
    <property type="evidence" value="ECO:0007669"/>
    <property type="project" value="TreeGrafter"/>
</dbReference>
<dbReference type="GO" id="GO:0000122">
    <property type="term" value="P:negative regulation of transcription by RNA polymerase II"/>
    <property type="evidence" value="ECO:0007669"/>
    <property type="project" value="TreeGrafter"/>
</dbReference>
<dbReference type="EMBL" id="UZAM01016528">
    <property type="protein sequence ID" value="VDP43619.1"/>
    <property type="molecule type" value="Genomic_DNA"/>
</dbReference>
<sequence>MQPLRADWHELWGEKSFDFSADSFLPVRLLLADCIFTATAVRWDVAARRSTLDQKAVVFEDSKDDGDVGHDRFRHGSPELLITASSTSARSHYSTAVGAAELSNVIVEGPTAAASVSATDDDDLDHTTTTSPGDRRAMHHCYKEMCRLLDEEAVIDLQDTDGRWQKLSIVDALNQLLKLFKGGFSQTAQTQYPAGAFSPLDVILNAVNLGEQEDLEYDGDIKLKLDCSSLKIVEFSSRISGSLAHMNEDMNISEIVTDSDYLIIRWFLYRTRLSNAAKRQFRCFARVKIDDSFWPCEISNCLVEGNERETVRSKDKRSSCTKYKFLLANGDQVSMSSEWSLYINPWKQCVDMVIGHHRVLETPPNPNVFQPAKKQLVNEEAIREMEQRMKKIFSKVKHYLAVRRI</sequence>
<dbReference type="Proteomes" id="UP000270296">
    <property type="component" value="Unassembled WGS sequence"/>
</dbReference>
<dbReference type="GO" id="GO:0005634">
    <property type="term" value="C:nucleus"/>
    <property type="evidence" value="ECO:0007669"/>
    <property type="project" value="UniProtKB-SubCell"/>
</dbReference>
<evidence type="ECO:0000256" key="2">
    <source>
        <dbReference type="ARBA" id="ARBA00023242"/>
    </source>
</evidence>
<accession>A0A3P8HAL1</accession>
<organism evidence="3 4">
    <name type="scientific">Soboliphyme baturini</name>
    <dbReference type="NCBI Taxonomy" id="241478"/>
    <lineage>
        <taxon>Eukaryota</taxon>
        <taxon>Metazoa</taxon>
        <taxon>Ecdysozoa</taxon>
        <taxon>Nematoda</taxon>
        <taxon>Enoplea</taxon>
        <taxon>Dorylaimia</taxon>
        <taxon>Dioctophymatida</taxon>
        <taxon>Dioctophymatoidea</taxon>
        <taxon>Soboliphymatidae</taxon>
        <taxon>Soboliphyme</taxon>
    </lineage>
</organism>
<evidence type="ECO:0000256" key="1">
    <source>
        <dbReference type="ARBA" id="ARBA00004123"/>
    </source>
</evidence>
<evidence type="ECO:0000313" key="3">
    <source>
        <dbReference type="EMBL" id="VDP43619.1"/>
    </source>
</evidence>
<comment type="subcellular location">
    <subcellularLocation>
        <location evidence="1">Nucleus</location>
    </subcellularLocation>
</comment>
<dbReference type="PANTHER" id="PTHR11269">
    <property type="entry name" value="PERIOD CIRCADIAN PROTEIN"/>
    <property type="match status" value="1"/>
</dbReference>
<dbReference type="GO" id="GO:0043153">
    <property type="term" value="P:entrainment of circadian clock by photoperiod"/>
    <property type="evidence" value="ECO:0007669"/>
    <property type="project" value="TreeGrafter"/>
</dbReference>
<dbReference type="GO" id="GO:0001222">
    <property type="term" value="F:transcription corepressor binding"/>
    <property type="evidence" value="ECO:0007669"/>
    <property type="project" value="TreeGrafter"/>
</dbReference>
<keyword evidence="2" id="KW-0539">Nucleus</keyword>
<protein>
    <submittedName>
        <fullName evidence="3">Uncharacterized protein</fullName>
    </submittedName>
</protein>
<dbReference type="InterPro" id="IPR050760">
    <property type="entry name" value="Period_circadian_regulator"/>
</dbReference>
<dbReference type="GO" id="GO:0000976">
    <property type="term" value="F:transcription cis-regulatory region binding"/>
    <property type="evidence" value="ECO:0007669"/>
    <property type="project" value="TreeGrafter"/>
</dbReference>
<gene>
    <name evidence="3" type="ORF">SBAD_LOCUS11871</name>
</gene>
<reference evidence="3 4" key="1">
    <citation type="submission" date="2018-11" db="EMBL/GenBank/DDBJ databases">
        <authorList>
            <consortium name="Pathogen Informatics"/>
        </authorList>
    </citation>
    <scope>NUCLEOTIDE SEQUENCE [LARGE SCALE GENOMIC DNA]</scope>
</reference>
<dbReference type="PANTHER" id="PTHR11269:SF16">
    <property type="entry name" value="PERIOD CIRCADIAN PROTEIN"/>
    <property type="match status" value="1"/>
</dbReference>
<proteinExistence type="predicted"/>
<dbReference type="Gene3D" id="3.30.450.20">
    <property type="entry name" value="PAS domain"/>
    <property type="match status" value="1"/>
</dbReference>
<dbReference type="OrthoDB" id="7788983at2759"/>
<dbReference type="AlphaFoldDB" id="A0A3P8HAL1"/>
<evidence type="ECO:0000313" key="4">
    <source>
        <dbReference type="Proteomes" id="UP000270296"/>
    </source>
</evidence>
<name>A0A3P8HAL1_9BILA</name>
<dbReference type="GO" id="GO:0005737">
    <property type="term" value="C:cytoplasm"/>
    <property type="evidence" value="ECO:0007669"/>
    <property type="project" value="TreeGrafter"/>
</dbReference>